<evidence type="ECO:0000313" key="2">
    <source>
        <dbReference type="Proteomes" id="UP000644756"/>
    </source>
</evidence>
<dbReference type="Proteomes" id="UP000644756">
    <property type="component" value="Unassembled WGS sequence"/>
</dbReference>
<evidence type="ECO:0000313" key="1">
    <source>
        <dbReference type="EMBL" id="GGG16028.1"/>
    </source>
</evidence>
<gene>
    <name evidence="1" type="ORF">GCM10010916_36240</name>
</gene>
<dbReference type="EMBL" id="BMGR01000012">
    <property type="protein sequence ID" value="GGG16028.1"/>
    <property type="molecule type" value="Genomic_DNA"/>
</dbReference>
<sequence>MGNLKDGDMRIDMKGGAGKGASFKIKIHRGNNNDAVLKRTTDKIKSVKRNCFILETLINN</sequence>
<reference evidence="1" key="2">
    <citation type="submission" date="2020-09" db="EMBL/GenBank/DDBJ databases">
        <authorList>
            <person name="Sun Q."/>
            <person name="Zhou Y."/>
        </authorList>
    </citation>
    <scope>NUCLEOTIDE SEQUENCE</scope>
    <source>
        <strain evidence="1">CGMCC 1.12987</strain>
    </source>
</reference>
<reference evidence="1" key="1">
    <citation type="journal article" date="2014" name="Int. J. Syst. Evol. Microbiol.">
        <title>Complete genome sequence of Corynebacterium casei LMG S-19264T (=DSM 44701T), isolated from a smear-ripened cheese.</title>
        <authorList>
            <consortium name="US DOE Joint Genome Institute (JGI-PGF)"/>
            <person name="Walter F."/>
            <person name="Albersmeier A."/>
            <person name="Kalinowski J."/>
            <person name="Ruckert C."/>
        </authorList>
    </citation>
    <scope>NUCLEOTIDE SEQUENCE</scope>
    <source>
        <strain evidence="1">CGMCC 1.12987</strain>
    </source>
</reference>
<accession>A0A917LE27</accession>
<keyword evidence="2" id="KW-1185">Reference proteome</keyword>
<proteinExistence type="predicted"/>
<name>A0A917LE27_9BACL</name>
<organism evidence="1 2">
    <name type="scientific">Paenibacillus abyssi</name>
    <dbReference type="NCBI Taxonomy" id="1340531"/>
    <lineage>
        <taxon>Bacteria</taxon>
        <taxon>Bacillati</taxon>
        <taxon>Bacillota</taxon>
        <taxon>Bacilli</taxon>
        <taxon>Bacillales</taxon>
        <taxon>Paenibacillaceae</taxon>
        <taxon>Paenibacillus</taxon>
    </lineage>
</organism>
<comment type="caution">
    <text evidence="1">The sequence shown here is derived from an EMBL/GenBank/DDBJ whole genome shotgun (WGS) entry which is preliminary data.</text>
</comment>
<protein>
    <submittedName>
        <fullName evidence="1">Uncharacterized protein</fullName>
    </submittedName>
</protein>
<dbReference type="AlphaFoldDB" id="A0A917LE27"/>